<protein>
    <recommendedName>
        <fullName evidence="4">Amidohydrolase</fullName>
    </recommendedName>
</protein>
<proteinExistence type="predicted"/>
<reference evidence="2 3" key="1">
    <citation type="submission" date="2024-09" db="EMBL/GenBank/DDBJ databases">
        <authorList>
            <person name="Lee S.D."/>
        </authorList>
    </citation>
    <scope>NUCLEOTIDE SEQUENCE [LARGE SCALE GENOMIC DNA]</scope>
    <source>
        <strain evidence="2 3">N1-5</strain>
    </source>
</reference>
<name>A0ABV6V0B9_9ACTN</name>
<evidence type="ECO:0000313" key="2">
    <source>
        <dbReference type="EMBL" id="MFC1407062.1"/>
    </source>
</evidence>
<gene>
    <name evidence="2" type="ORF">ACEZDJ_37840</name>
</gene>
<evidence type="ECO:0008006" key="4">
    <source>
        <dbReference type="Google" id="ProtNLM"/>
    </source>
</evidence>
<organism evidence="2 3">
    <name type="scientific">Streptacidiphilus cavernicola</name>
    <dbReference type="NCBI Taxonomy" id="3342716"/>
    <lineage>
        <taxon>Bacteria</taxon>
        <taxon>Bacillati</taxon>
        <taxon>Actinomycetota</taxon>
        <taxon>Actinomycetes</taxon>
        <taxon>Kitasatosporales</taxon>
        <taxon>Streptomycetaceae</taxon>
        <taxon>Streptacidiphilus</taxon>
    </lineage>
</organism>
<feature type="region of interest" description="Disordered" evidence="1">
    <location>
        <begin position="1"/>
        <end position="54"/>
    </location>
</feature>
<dbReference type="EMBL" id="JBHEZZ010000038">
    <property type="protein sequence ID" value="MFC1407062.1"/>
    <property type="molecule type" value="Genomic_DNA"/>
</dbReference>
<evidence type="ECO:0000256" key="1">
    <source>
        <dbReference type="SAM" id="MobiDB-lite"/>
    </source>
</evidence>
<keyword evidence="3" id="KW-1185">Reference proteome</keyword>
<evidence type="ECO:0000313" key="3">
    <source>
        <dbReference type="Proteomes" id="UP001592528"/>
    </source>
</evidence>
<dbReference type="Proteomes" id="UP001592528">
    <property type="component" value="Unassembled WGS sequence"/>
</dbReference>
<dbReference type="RefSeq" id="WP_380525088.1">
    <property type="nucleotide sequence ID" value="NZ_JBHEZZ010000038.1"/>
</dbReference>
<sequence>MHRPNPPPTQGRGELRDQPLTTRTPRTNPSPHPPGGPVHLIDHHTHSIATPHHPLTPEAFASLLTE</sequence>
<comment type="caution">
    <text evidence="2">The sequence shown here is derived from an EMBL/GenBank/DDBJ whole genome shotgun (WGS) entry which is preliminary data.</text>
</comment>
<feature type="non-terminal residue" evidence="2">
    <location>
        <position position="66"/>
    </location>
</feature>
<accession>A0ABV6V0B9</accession>